<dbReference type="Pfam" id="PF14365">
    <property type="entry name" value="Neprosin_AP"/>
    <property type="match status" value="1"/>
</dbReference>
<protein>
    <recommendedName>
        <fullName evidence="2">Neprosin PEP catalytic domain-containing protein</fullName>
    </recommendedName>
</protein>
<evidence type="ECO:0000256" key="1">
    <source>
        <dbReference type="SAM" id="MobiDB-lite"/>
    </source>
</evidence>
<dbReference type="Pfam" id="PF03080">
    <property type="entry name" value="Neprosin"/>
    <property type="match status" value="1"/>
</dbReference>
<feature type="domain" description="Neprosin PEP catalytic" evidence="2">
    <location>
        <begin position="225"/>
        <end position="493"/>
    </location>
</feature>
<dbReference type="InterPro" id="IPR025521">
    <property type="entry name" value="Neprosin_propep"/>
</dbReference>
<dbReference type="OrthoDB" id="1858978at2759"/>
<dbReference type="InterPro" id="IPR053168">
    <property type="entry name" value="Glutamic_endopeptidase"/>
</dbReference>
<dbReference type="PROSITE" id="PS52045">
    <property type="entry name" value="NEPROSIN_PEP_CD"/>
    <property type="match status" value="1"/>
</dbReference>
<feature type="non-terminal residue" evidence="3">
    <location>
        <position position="1"/>
    </location>
</feature>
<dbReference type="EMBL" id="QJKJ01000035">
    <property type="protein sequence ID" value="RDY14656.1"/>
    <property type="molecule type" value="Genomic_DNA"/>
</dbReference>
<organism evidence="3 4">
    <name type="scientific">Mucuna pruriens</name>
    <name type="common">Velvet bean</name>
    <name type="synonym">Dolichos pruriens</name>
    <dbReference type="NCBI Taxonomy" id="157652"/>
    <lineage>
        <taxon>Eukaryota</taxon>
        <taxon>Viridiplantae</taxon>
        <taxon>Streptophyta</taxon>
        <taxon>Embryophyta</taxon>
        <taxon>Tracheophyta</taxon>
        <taxon>Spermatophyta</taxon>
        <taxon>Magnoliopsida</taxon>
        <taxon>eudicotyledons</taxon>
        <taxon>Gunneridae</taxon>
        <taxon>Pentapetalae</taxon>
        <taxon>rosids</taxon>
        <taxon>fabids</taxon>
        <taxon>Fabales</taxon>
        <taxon>Fabaceae</taxon>
        <taxon>Papilionoideae</taxon>
        <taxon>50 kb inversion clade</taxon>
        <taxon>NPAAA clade</taxon>
        <taxon>indigoferoid/millettioid clade</taxon>
        <taxon>Phaseoleae</taxon>
        <taxon>Mucuna</taxon>
    </lineage>
</organism>
<dbReference type="Proteomes" id="UP000257109">
    <property type="component" value="Unassembled WGS sequence"/>
</dbReference>
<dbReference type="AlphaFoldDB" id="A0A371IHW5"/>
<proteinExistence type="predicted"/>
<comment type="caution">
    <text evidence="3">The sequence shown here is derived from an EMBL/GenBank/DDBJ whole genome shotgun (WGS) entry which is preliminary data.</text>
</comment>
<evidence type="ECO:0000313" key="3">
    <source>
        <dbReference type="EMBL" id="RDY14656.1"/>
    </source>
</evidence>
<reference evidence="3" key="1">
    <citation type="submission" date="2018-05" db="EMBL/GenBank/DDBJ databases">
        <title>Draft genome of Mucuna pruriens seed.</title>
        <authorList>
            <person name="Nnadi N.E."/>
            <person name="Vos R."/>
            <person name="Hasami M.H."/>
            <person name="Devisetty U.K."/>
            <person name="Aguiy J.C."/>
        </authorList>
    </citation>
    <scope>NUCLEOTIDE SEQUENCE [LARGE SCALE GENOMIC DNA]</scope>
    <source>
        <strain evidence="3">JCA_2017</strain>
    </source>
</reference>
<keyword evidence="4" id="KW-1185">Reference proteome</keyword>
<accession>A0A371IHW5</accession>
<feature type="region of interest" description="Disordered" evidence="1">
    <location>
        <begin position="151"/>
        <end position="177"/>
    </location>
</feature>
<dbReference type="InterPro" id="IPR004314">
    <property type="entry name" value="Neprosin"/>
</dbReference>
<dbReference type="PANTHER" id="PTHR31589">
    <property type="entry name" value="PROTEIN, PUTATIVE (DUF239)-RELATED-RELATED"/>
    <property type="match status" value="1"/>
</dbReference>
<sequence>MEVQPHLGDLFYKPSQFTILFSMGMNDPFFASHLHTRRQQHQCLQPNNHAVLEDTCAQQNRSPKLAAFTSQNAPPMLPVFVALLLLVSSITPALCLGNHTFRPAHELRILRAHLKKINKPAVKTIQACNLCASPDGDLIDCVLSHQQPAFDHPELRGQKPLDPPERPKGNHTRGERVSKSFQLWSDSGEACPEGTVPIRRTTEEDILRASSIRRFGRKPRTVRRDSTGSDHEHAVVFVNGDQYYGAKASINVWSPRVTDEFEFSLSQIWVIAGSFGKDLNTIEAELYGDNYPRFFTYWTVSIINASFCFPSLLHLSDKYTDAYQTTGCYNLLCSGFIQTNNRIAIGAAISPRSAYNRKQFDIGLMIWKDPKHGHWWLEFGSGLLVGYWPANMFSHLRSHASMVQFGGEIVNTRSRGYHTGTQMGSGHFAEEGFRKAAYFRNLQVVDWDNSLLPLRNIHHLADHSNCYNIRQGTNNVWGTYFYYGGPGRNASCALVM</sequence>
<evidence type="ECO:0000313" key="4">
    <source>
        <dbReference type="Proteomes" id="UP000257109"/>
    </source>
</evidence>
<dbReference type="STRING" id="157652.A0A371IHW5"/>
<evidence type="ECO:0000259" key="2">
    <source>
        <dbReference type="PROSITE" id="PS52045"/>
    </source>
</evidence>
<dbReference type="PANTHER" id="PTHR31589:SF99">
    <property type="entry name" value="CARBOXYL-TERMINAL PEPTIDASE"/>
    <property type="match status" value="1"/>
</dbReference>
<gene>
    <name evidence="3" type="ORF">CR513_00258</name>
</gene>
<name>A0A371IHW5_MUCPR</name>